<dbReference type="Pfam" id="PF09588">
    <property type="entry name" value="YqaJ"/>
    <property type="match status" value="1"/>
</dbReference>
<proteinExistence type="predicted"/>
<evidence type="ECO:0000259" key="2">
    <source>
        <dbReference type="Pfam" id="PF09588"/>
    </source>
</evidence>
<dbReference type="InterPro" id="IPR051703">
    <property type="entry name" value="NF-kappa-B_Signaling_Reg"/>
</dbReference>
<organism evidence="3">
    <name type="scientific">viral metagenome</name>
    <dbReference type="NCBI Taxonomy" id="1070528"/>
    <lineage>
        <taxon>unclassified sequences</taxon>
        <taxon>metagenomes</taxon>
        <taxon>organismal metagenomes</taxon>
    </lineage>
</organism>
<dbReference type="PANTHER" id="PTHR46609">
    <property type="entry name" value="EXONUCLEASE, PHAGE-TYPE/RECB, C-TERMINAL DOMAIN-CONTAINING PROTEIN"/>
    <property type="match status" value="1"/>
</dbReference>
<dbReference type="InterPro" id="IPR019080">
    <property type="entry name" value="YqaJ_viral_recombinase"/>
</dbReference>
<evidence type="ECO:0000313" key="3">
    <source>
        <dbReference type="EMBL" id="QHT06129.1"/>
    </source>
</evidence>
<dbReference type="InterPro" id="IPR011604">
    <property type="entry name" value="PDDEXK-like_dom_sf"/>
</dbReference>
<name>A0A6C0CR21_9ZZZZ</name>
<protein>
    <recommendedName>
        <fullName evidence="2">YqaJ viral recombinase domain-containing protein</fullName>
    </recommendedName>
</protein>
<dbReference type="CDD" id="cd22343">
    <property type="entry name" value="PDDEXK_lambda_exonuclease-like"/>
    <property type="match status" value="1"/>
</dbReference>
<dbReference type="SUPFAM" id="SSF52980">
    <property type="entry name" value="Restriction endonuclease-like"/>
    <property type="match status" value="1"/>
</dbReference>
<accession>A0A6C0CR21</accession>
<feature type="domain" description="YqaJ viral recombinase" evidence="2">
    <location>
        <begin position="141"/>
        <end position="274"/>
    </location>
</feature>
<feature type="region of interest" description="Disordered" evidence="1">
    <location>
        <begin position="397"/>
        <end position="419"/>
    </location>
</feature>
<feature type="compositionally biased region" description="Basic residues" evidence="1">
    <location>
        <begin position="397"/>
        <end position="411"/>
    </location>
</feature>
<sequence length="441" mass="52655">MKKLLLSSLPPLKDIIDDLKPSDSDHVCSNKDLEMLQDSIFEIIDEYIRNNVEKYKFEDFNELIQEYVYDILQVTYIDLHDLFYDIDVNDIIQNTMIIYFQSKNNPRSYKNTFDTFEDMKIVKKRITYVSNIPQPSQNTNEWYKYRYNRLTASDIYKALDTQSKKNELIFKKCKPLNLKKCNNVNTNSAMHWGHKYEPLSTMLYEDKYDTIIKEFGCITHDKYDFLGASPDGLNVKEGNPRYGRLLEIKNPTSRKINGIPKKEYWVQMQLQMEVWDFNYVDFLETSFKEYENEEGFLNDGTFKKTKEGKIKGIILQFQDATNNPYYEYMPINLSKEKYDSWYEEIFKKNAENNFIWITNIYWKLEDVSCILVPRNKNWFNYALPHFKSVWDTIVKKKKTGSSHRAPKKKNKPVPEKTPPITFKIHTESFDEIIFDENELKI</sequence>
<evidence type="ECO:0000256" key="1">
    <source>
        <dbReference type="SAM" id="MobiDB-lite"/>
    </source>
</evidence>
<dbReference type="EMBL" id="MN739465">
    <property type="protein sequence ID" value="QHT06129.1"/>
    <property type="molecule type" value="Genomic_DNA"/>
</dbReference>
<dbReference type="AlphaFoldDB" id="A0A6C0CR21"/>
<reference evidence="3" key="1">
    <citation type="journal article" date="2020" name="Nature">
        <title>Giant virus diversity and host interactions through global metagenomics.</title>
        <authorList>
            <person name="Schulz F."/>
            <person name="Roux S."/>
            <person name="Paez-Espino D."/>
            <person name="Jungbluth S."/>
            <person name="Walsh D.A."/>
            <person name="Denef V.J."/>
            <person name="McMahon K.D."/>
            <person name="Konstantinidis K.T."/>
            <person name="Eloe-Fadrosh E.A."/>
            <person name="Kyrpides N.C."/>
            <person name="Woyke T."/>
        </authorList>
    </citation>
    <scope>NUCLEOTIDE SEQUENCE</scope>
    <source>
        <strain evidence="3">GVMAG-M-3300021425-14</strain>
    </source>
</reference>
<dbReference type="PANTHER" id="PTHR46609:SF6">
    <property type="entry name" value="EXONUCLEASE, PHAGE-TYPE_RECB, C-TERMINAL DOMAIN-CONTAINING PROTEIN-RELATED"/>
    <property type="match status" value="1"/>
</dbReference>
<dbReference type="Gene3D" id="3.90.320.10">
    <property type="match status" value="1"/>
</dbReference>
<dbReference type="InterPro" id="IPR011335">
    <property type="entry name" value="Restrct_endonuc-II-like"/>
</dbReference>